<accession>X0YE10</accession>
<reference evidence="2" key="1">
    <citation type="journal article" date="2014" name="Front. Microbiol.">
        <title>High frequency of phylogenetically diverse reductive dehalogenase-homologous genes in deep subseafloor sedimentary metagenomes.</title>
        <authorList>
            <person name="Kawai M."/>
            <person name="Futagami T."/>
            <person name="Toyoda A."/>
            <person name="Takaki Y."/>
            <person name="Nishi S."/>
            <person name="Hori S."/>
            <person name="Arai W."/>
            <person name="Tsubouchi T."/>
            <person name="Morono Y."/>
            <person name="Uchiyama I."/>
            <person name="Ito T."/>
            <person name="Fujiyama A."/>
            <person name="Inagaki F."/>
            <person name="Takami H."/>
        </authorList>
    </citation>
    <scope>NUCLEOTIDE SEQUENCE</scope>
    <source>
        <strain evidence="2">Expedition CK06-06</strain>
    </source>
</reference>
<name>X0YE10_9ZZZZ</name>
<dbReference type="Pfam" id="PF00557">
    <property type="entry name" value="Peptidase_M24"/>
    <property type="match status" value="1"/>
</dbReference>
<comment type="caution">
    <text evidence="2">The sequence shown here is derived from an EMBL/GenBank/DDBJ whole genome shotgun (WGS) entry which is preliminary data.</text>
</comment>
<dbReference type="Gene3D" id="3.90.230.10">
    <property type="entry name" value="Creatinase/methionine aminopeptidase superfamily"/>
    <property type="match status" value="1"/>
</dbReference>
<gene>
    <name evidence="2" type="ORF">S01H1_74885</name>
</gene>
<feature type="non-terminal residue" evidence="2">
    <location>
        <position position="1"/>
    </location>
</feature>
<protein>
    <recommendedName>
        <fullName evidence="1">Peptidase M24 domain-containing protein</fullName>
    </recommendedName>
</protein>
<evidence type="ECO:0000259" key="1">
    <source>
        <dbReference type="Pfam" id="PF00557"/>
    </source>
</evidence>
<dbReference type="PANTHER" id="PTHR46112:SF8">
    <property type="entry name" value="CYTOPLASMIC PEPTIDASE PEPQ-RELATED"/>
    <property type="match status" value="1"/>
</dbReference>
<dbReference type="PANTHER" id="PTHR46112">
    <property type="entry name" value="AMINOPEPTIDASE"/>
    <property type="match status" value="1"/>
</dbReference>
<dbReference type="SUPFAM" id="SSF55920">
    <property type="entry name" value="Creatinase/aminopeptidase"/>
    <property type="match status" value="1"/>
</dbReference>
<dbReference type="InterPro" id="IPR036005">
    <property type="entry name" value="Creatinase/aminopeptidase-like"/>
</dbReference>
<organism evidence="2">
    <name type="scientific">marine sediment metagenome</name>
    <dbReference type="NCBI Taxonomy" id="412755"/>
    <lineage>
        <taxon>unclassified sequences</taxon>
        <taxon>metagenomes</taxon>
        <taxon>ecological metagenomes</taxon>
    </lineage>
</organism>
<evidence type="ECO:0000313" key="2">
    <source>
        <dbReference type="EMBL" id="GAG45467.1"/>
    </source>
</evidence>
<dbReference type="InterPro" id="IPR050659">
    <property type="entry name" value="Peptidase_M24B"/>
</dbReference>
<dbReference type="AlphaFoldDB" id="X0YE10"/>
<dbReference type="EMBL" id="BARS01050126">
    <property type="protein sequence ID" value="GAG45467.1"/>
    <property type="molecule type" value="Genomic_DNA"/>
</dbReference>
<dbReference type="InterPro" id="IPR000994">
    <property type="entry name" value="Pept_M24"/>
</dbReference>
<feature type="domain" description="Peptidase M24" evidence="1">
    <location>
        <begin position="2"/>
        <end position="114"/>
    </location>
</feature>
<sequence>LTRVAIVGESTDAQRRLFDTYLAAQQAAIEAVRPGVPVSELDRAAEAVVKDAGFGEHYIKGMGHGIGLRFEETPAPTIQPKHASVELQEGMTIAVGHPILAVPGIGGVRLEDTGSVAATGWQGITDYPKELFIRT</sequence>
<proteinExistence type="predicted"/>